<dbReference type="Proteomes" id="UP001498398">
    <property type="component" value="Unassembled WGS sequence"/>
</dbReference>
<protein>
    <submittedName>
        <fullName evidence="2">Uncharacterized protein</fullName>
    </submittedName>
</protein>
<gene>
    <name evidence="2" type="ORF">VKT23_009518</name>
</gene>
<feature type="compositionally biased region" description="Acidic residues" evidence="1">
    <location>
        <begin position="193"/>
        <end position="208"/>
    </location>
</feature>
<reference evidence="2 3" key="1">
    <citation type="submission" date="2024-01" db="EMBL/GenBank/DDBJ databases">
        <title>A draft genome for the cacao thread blight pathogen Marasmiellus scandens.</title>
        <authorList>
            <person name="Baruah I.K."/>
            <person name="Leung J."/>
            <person name="Bukari Y."/>
            <person name="Amoako-Attah I."/>
            <person name="Meinhardt L.W."/>
            <person name="Bailey B.A."/>
            <person name="Cohen S.P."/>
        </authorList>
    </citation>
    <scope>NUCLEOTIDE SEQUENCE [LARGE SCALE GENOMIC DNA]</scope>
    <source>
        <strain evidence="2 3">GH-19</strain>
    </source>
</reference>
<name>A0ABR1JGJ9_9AGAR</name>
<accession>A0ABR1JGJ9</accession>
<evidence type="ECO:0000313" key="3">
    <source>
        <dbReference type="Proteomes" id="UP001498398"/>
    </source>
</evidence>
<proteinExistence type="predicted"/>
<feature type="region of interest" description="Disordered" evidence="1">
    <location>
        <begin position="193"/>
        <end position="233"/>
    </location>
</feature>
<evidence type="ECO:0000256" key="1">
    <source>
        <dbReference type="SAM" id="MobiDB-lite"/>
    </source>
</evidence>
<sequence>MDQHVDPGLGFDPGPAPGDLMLQQEARIRPIGGSHAGPSVPLLATPFMPITPSNASFSWPLPATPSFPPVASHPFNTPPTSQLPPLPMLQPVLSFLPLPNVDLGPNAKFKKEDIIREFITRTRIAELQNAVVSERQTSHQYHHMIVAYHHEFSRLGRQLSQYEERLARLELDGKLDPQLGRAKTAVVGDVNDSESDDLLGLDGEENGDADPAAKDSDGVDADESESEVDKDKDNKALVAKAKKAAASLEIKRLTTKIFERFLGVTSLSSKNDLPAYEEDEVAATLPFISGSTTVRQLRFDWNSTARGENKVKLETMVRFAMDHGAKIVSNCEENLKLAGEVGLFDQFKVKYMDLQRIFKGTAGQRRSGTAEGEGLPKHIRNARATGKLTVRERKRASATGENEWVKETKYDVAFNAIFMSDDENEYENGQKKDGRFISQAPKYRSKTVCLLTCI</sequence>
<comment type="caution">
    <text evidence="2">The sequence shown here is derived from an EMBL/GenBank/DDBJ whole genome shotgun (WGS) entry which is preliminary data.</text>
</comment>
<keyword evidence="3" id="KW-1185">Reference proteome</keyword>
<evidence type="ECO:0000313" key="2">
    <source>
        <dbReference type="EMBL" id="KAK7459535.1"/>
    </source>
</evidence>
<organism evidence="2 3">
    <name type="scientific">Marasmiellus scandens</name>
    <dbReference type="NCBI Taxonomy" id="2682957"/>
    <lineage>
        <taxon>Eukaryota</taxon>
        <taxon>Fungi</taxon>
        <taxon>Dikarya</taxon>
        <taxon>Basidiomycota</taxon>
        <taxon>Agaricomycotina</taxon>
        <taxon>Agaricomycetes</taxon>
        <taxon>Agaricomycetidae</taxon>
        <taxon>Agaricales</taxon>
        <taxon>Marasmiineae</taxon>
        <taxon>Omphalotaceae</taxon>
        <taxon>Marasmiellus</taxon>
    </lineage>
</organism>
<dbReference type="EMBL" id="JBANRG010000016">
    <property type="protein sequence ID" value="KAK7459535.1"/>
    <property type="molecule type" value="Genomic_DNA"/>
</dbReference>